<comment type="caution">
    <text evidence="1">The sequence shown here is derived from an EMBL/GenBank/DDBJ whole genome shotgun (WGS) entry which is preliminary data.</text>
</comment>
<sequence length="107" mass="12916">MNLNIFRYRILKNLGKITSEAQNSFTQIEVDWLKNALTNSLRKMKQLQQHEMKLETKVIKLERIVNTIKVQHKDMTKECVQIINDLRFKQRNKVINKRYRLNAVNKF</sequence>
<dbReference type="EMBL" id="CAXDID020000018">
    <property type="protein sequence ID" value="CAL5985081.1"/>
    <property type="molecule type" value="Genomic_DNA"/>
</dbReference>
<dbReference type="AlphaFoldDB" id="A0AA86QJ34"/>
<gene>
    <name evidence="1" type="ORF">HINF_LOCUS40285</name>
    <name evidence="2" type="ORF">HINF_LOCUS8542</name>
</gene>
<accession>A0AA86QJ34</accession>
<dbReference type="Proteomes" id="UP001642409">
    <property type="component" value="Unassembled WGS sequence"/>
</dbReference>
<reference evidence="2 3" key="2">
    <citation type="submission" date="2024-07" db="EMBL/GenBank/DDBJ databases">
        <authorList>
            <person name="Akdeniz Z."/>
        </authorList>
    </citation>
    <scope>NUCLEOTIDE SEQUENCE [LARGE SCALE GENOMIC DNA]</scope>
</reference>
<dbReference type="EMBL" id="CATOUU010000834">
    <property type="protein sequence ID" value="CAI9952640.1"/>
    <property type="molecule type" value="Genomic_DNA"/>
</dbReference>
<evidence type="ECO:0000313" key="3">
    <source>
        <dbReference type="Proteomes" id="UP001642409"/>
    </source>
</evidence>
<evidence type="ECO:0000313" key="1">
    <source>
        <dbReference type="EMBL" id="CAI9952640.1"/>
    </source>
</evidence>
<proteinExistence type="predicted"/>
<name>A0AA86QJ34_9EUKA</name>
<protein>
    <submittedName>
        <fullName evidence="2">Hypothetical_protein</fullName>
    </submittedName>
</protein>
<reference evidence="1" key="1">
    <citation type="submission" date="2023-06" db="EMBL/GenBank/DDBJ databases">
        <authorList>
            <person name="Kurt Z."/>
        </authorList>
    </citation>
    <scope>NUCLEOTIDE SEQUENCE</scope>
</reference>
<keyword evidence="3" id="KW-1185">Reference proteome</keyword>
<organism evidence="1">
    <name type="scientific">Hexamita inflata</name>
    <dbReference type="NCBI Taxonomy" id="28002"/>
    <lineage>
        <taxon>Eukaryota</taxon>
        <taxon>Metamonada</taxon>
        <taxon>Diplomonadida</taxon>
        <taxon>Hexamitidae</taxon>
        <taxon>Hexamitinae</taxon>
        <taxon>Hexamita</taxon>
    </lineage>
</organism>
<evidence type="ECO:0000313" key="2">
    <source>
        <dbReference type="EMBL" id="CAL5985081.1"/>
    </source>
</evidence>